<name>A0A0F8HK00_METMZ</name>
<dbReference type="InterPro" id="IPR000683">
    <property type="entry name" value="Gfo/Idh/MocA-like_OxRdtase_N"/>
</dbReference>
<feature type="domain" description="Gfo/Idh/MocA-like oxidoreductase N-terminal" evidence="1">
    <location>
        <begin position="2"/>
        <end position="119"/>
    </location>
</feature>
<comment type="caution">
    <text evidence="3">The sequence shown here is derived from an EMBL/GenBank/DDBJ whole genome shotgun (WGS) entry which is preliminary data.</text>
</comment>
<dbReference type="InterPro" id="IPR055170">
    <property type="entry name" value="GFO_IDH_MocA-like_dom"/>
</dbReference>
<feature type="domain" description="GFO/IDH/MocA-like oxidoreductase" evidence="2">
    <location>
        <begin position="128"/>
        <end position="235"/>
    </location>
</feature>
<organism evidence="3 4">
    <name type="scientific">Methanosarcina mazei</name>
    <name type="common">Methanosarcina frisia</name>
    <dbReference type="NCBI Taxonomy" id="2209"/>
    <lineage>
        <taxon>Archaea</taxon>
        <taxon>Methanobacteriati</taxon>
        <taxon>Methanobacteriota</taxon>
        <taxon>Stenosarchaea group</taxon>
        <taxon>Methanomicrobia</taxon>
        <taxon>Methanosarcinales</taxon>
        <taxon>Methanosarcinaceae</taxon>
        <taxon>Methanosarcina</taxon>
    </lineage>
</organism>
<dbReference type="PANTHER" id="PTHR43377:SF1">
    <property type="entry name" value="BILIVERDIN REDUCTASE A"/>
    <property type="match status" value="1"/>
</dbReference>
<dbReference type="Pfam" id="PF01408">
    <property type="entry name" value="GFO_IDH_MocA"/>
    <property type="match status" value="1"/>
</dbReference>
<dbReference type="SUPFAM" id="SSF55347">
    <property type="entry name" value="Glyceraldehyde-3-phosphate dehydrogenase-like, C-terminal domain"/>
    <property type="match status" value="1"/>
</dbReference>
<evidence type="ECO:0000259" key="1">
    <source>
        <dbReference type="Pfam" id="PF01408"/>
    </source>
</evidence>
<dbReference type="SUPFAM" id="SSF51735">
    <property type="entry name" value="NAD(P)-binding Rossmann-fold domains"/>
    <property type="match status" value="1"/>
</dbReference>
<dbReference type="InterPro" id="IPR036291">
    <property type="entry name" value="NAD(P)-bd_dom_sf"/>
</dbReference>
<dbReference type="PANTHER" id="PTHR43377">
    <property type="entry name" value="BILIVERDIN REDUCTASE A"/>
    <property type="match status" value="1"/>
</dbReference>
<sequence length="310" mass="34302">MIRVGVIGTGAMGQNHVRIYSEMEGVELAGISDVDQKRVEAMAVQFNTKGFTDYNEMFAEGLDAVSVVVPTKLHKQVVLDALEAGLNVLVEKPIADTLENADLMIEAAKKAGKILMVGHIERFNPAVIKLKELIDSEILGKVVSISTRRVGPYNPRIRDVGVILDIGVHDIDIISYLYGRRVNHVYAVAGADIHSFEDHASIILRMDHEFAGVVETNWLTPHKIRKLTAIGIKGVAYLDYIDQTVEIHNNGWIQKAKIEESEPLKNELEHFIDCVATGKAPKTCGEDGKHALEVAMAAIRSYEEERLIEV</sequence>
<dbReference type="GO" id="GO:0000166">
    <property type="term" value="F:nucleotide binding"/>
    <property type="evidence" value="ECO:0007669"/>
    <property type="project" value="InterPro"/>
</dbReference>
<dbReference type="Pfam" id="PF22725">
    <property type="entry name" value="GFO_IDH_MocA_C3"/>
    <property type="match status" value="1"/>
</dbReference>
<proteinExistence type="predicted"/>
<evidence type="ECO:0000313" key="4">
    <source>
        <dbReference type="Proteomes" id="UP000034424"/>
    </source>
</evidence>
<dbReference type="Gene3D" id="3.40.50.720">
    <property type="entry name" value="NAD(P)-binding Rossmann-like Domain"/>
    <property type="match status" value="1"/>
</dbReference>
<gene>
    <name evidence="3" type="ORF">DU67_20025</name>
</gene>
<dbReference type="AlphaFoldDB" id="A0A0F8HK00"/>
<dbReference type="Gene3D" id="3.30.360.10">
    <property type="entry name" value="Dihydrodipicolinate Reductase, domain 2"/>
    <property type="match status" value="1"/>
</dbReference>
<evidence type="ECO:0000313" key="3">
    <source>
        <dbReference type="EMBL" id="KKG67229.1"/>
    </source>
</evidence>
<dbReference type="PATRIC" id="fig|2209.70.peg.4372"/>
<dbReference type="InterPro" id="IPR051450">
    <property type="entry name" value="Gfo/Idh/MocA_Oxidoreductases"/>
</dbReference>
<dbReference type="EMBL" id="JJPL01000034">
    <property type="protein sequence ID" value="KKG67229.1"/>
    <property type="molecule type" value="Genomic_DNA"/>
</dbReference>
<protein>
    <submittedName>
        <fullName evidence="3">Oxidoreductase</fullName>
    </submittedName>
</protein>
<accession>A0A0F8HK00</accession>
<dbReference type="InterPro" id="IPR053561">
    <property type="entry name" value="UDP-GlcNAc_3-dehydrogenase"/>
</dbReference>
<evidence type="ECO:0000259" key="2">
    <source>
        <dbReference type="Pfam" id="PF22725"/>
    </source>
</evidence>
<dbReference type="NCBIfam" id="NF040723">
    <property type="entry name" value="UDP-GlcNAcDh_Arch"/>
    <property type="match status" value="1"/>
</dbReference>
<reference evidence="3 4" key="1">
    <citation type="journal article" date="2015" name="ISME J.">
        <title>Genomic and phenotypic differentiation among Methanosarcina mazei populations from Columbia River sediment.</title>
        <authorList>
            <person name="Youngblut N.D."/>
            <person name="Wirth J.S."/>
            <person name="Henriksen J.R."/>
            <person name="Smith M."/>
            <person name="Simon H."/>
            <person name="Metcalf W.W."/>
            <person name="Whitaker R.J."/>
        </authorList>
    </citation>
    <scope>NUCLEOTIDE SEQUENCE [LARGE SCALE GENOMIC DNA]</scope>
    <source>
        <strain evidence="3 4">3.F.T.2.1</strain>
    </source>
</reference>
<dbReference type="RefSeq" id="WP_048049273.1">
    <property type="nucleotide sequence ID" value="NZ_JJPL01000034.1"/>
</dbReference>
<dbReference type="Proteomes" id="UP000034424">
    <property type="component" value="Unassembled WGS sequence"/>
</dbReference>